<evidence type="ECO:0000313" key="10">
    <source>
        <dbReference type="EMBL" id="PYE87820.1"/>
    </source>
</evidence>
<feature type="domain" description="PIN" evidence="9">
    <location>
        <begin position="2"/>
        <end position="123"/>
    </location>
</feature>
<dbReference type="PANTHER" id="PTHR33653">
    <property type="entry name" value="RIBONUCLEASE VAPC2"/>
    <property type="match status" value="1"/>
</dbReference>
<dbReference type="GO" id="GO:0016787">
    <property type="term" value="F:hydrolase activity"/>
    <property type="evidence" value="ECO:0007669"/>
    <property type="project" value="UniProtKB-KW"/>
</dbReference>
<comment type="function">
    <text evidence="8">Toxic component of a toxin-antitoxin (TA) system. An RNase.</text>
</comment>
<dbReference type="PANTHER" id="PTHR33653:SF1">
    <property type="entry name" value="RIBONUCLEASE VAPC2"/>
    <property type="match status" value="1"/>
</dbReference>
<accession>A0A318T4E7</accession>
<keyword evidence="5 8" id="KW-0378">Hydrolase</keyword>
<comment type="similarity">
    <text evidence="7 8">Belongs to the PINc/VapC protein family.</text>
</comment>
<organism evidence="10 11">
    <name type="scientific">Phyllobacterium leguminum</name>
    <dbReference type="NCBI Taxonomy" id="314237"/>
    <lineage>
        <taxon>Bacteria</taxon>
        <taxon>Pseudomonadati</taxon>
        <taxon>Pseudomonadota</taxon>
        <taxon>Alphaproteobacteria</taxon>
        <taxon>Hyphomicrobiales</taxon>
        <taxon>Phyllobacteriaceae</taxon>
        <taxon>Phyllobacterium</taxon>
    </lineage>
</organism>
<proteinExistence type="inferred from homology"/>
<keyword evidence="8" id="KW-0800">Toxin</keyword>
<dbReference type="GO" id="GO:0004540">
    <property type="term" value="F:RNA nuclease activity"/>
    <property type="evidence" value="ECO:0007669"/>
    <property type="project" value="InterPro"/>
</dbReference>
<evidence type="ECO:0000256" key="3">
    <source>
        <dbReference type="ARBA" id="ARBA00022722"/>
    </source>
</evidence>
<keyword evidence="4 8" id="KW-0479">Metal-binding</keyword>
<dbReference type="InterPro" id="IPR022907">
    <property type="entry name" value="VapC_family"/>
</dbReference>
<feature type="binding site" evidence="8">
    <location>
        <position position="5"/>
    </location>
    <ligand>
        <name>Mg(2+)</name>
        <dbReference type="ChEBI" id="CHEBI:18420"/>
    </ligand>
</feature>
<keyword evidence="6 8" id="KW-0460">Magnesium</keyword>
<keyword evidence="2 8" id="KW-1277">Toxin-antitoxin system</keyword>
<keyword evidence="3 8" id="KW-0540">Nuclease</keyword>
<dbReference type="Proteomes" id="UP000247454">
    <property type="component" value="Unassembled WGS sequence"/>
</dbReference>
<comment type="cofactor">
    <cofactor evidence="1 8">
        <name>Mg(2+)</name>
        <dbReference type="ChEBI" id="CHEBI:18420"/>
    </cofactor>
</comment>
<gene>
    <name evidence="8" type="primary">vapC</name>
    <name evidence="10" type="ORF">C7477_1103</name>
</gene>
<dbReference type="RefSeq" id="WP_110751591.1">
    <property type="nucleotide sequence ID" value="NZ_QJTF01000010.1"/>
</dbReference>
<dbReference type="EC" id="3.1.-.-" evidence="8"/>
<evidence type="ECO:0000256" key="2">
    <source>
        <dbReference type="ARBA" id="ARBA00022649"/>
    </source>
</evidence>
<reference evidence="10 11" key="1">
    <citation type="submission" date="2018-06" db="EMBL/GenBank/DDBJ databases">
        <title>Genomic Encyclopedia of Type Strains, Phase III (KMG-III): the genomes of soil and plant-associated and newly described type strains.</title>
        <authorList>
            <person name="Whitman W."/>
        </authorList>
    </citation>
    <scope>NUCLEOTIDE SEQUENCE [LARGE SCALE GENOMIC DNA]</scope>
    <source>
        <strain evidence="10 11">ORS 1419</strain>
    </source>
</reference>
<dbReference type="HAMAP" id="MF_00265">
    <property type="entry name" value="VapC_Nob1"/>
    <property type="match status" value="1"/>
</dbReference>
<evidence type="ECO:0000313" key="11">
    <source>
        <dbReference type="Proteomes" id="UP000247454"/>
    </source>
</evidence>
<name>A0A318T4E7_9HYPH</name>
<feature type="binding site" evidence="8">
    <location>
        <position position="98"/>
    </location>
    <ligand>
        <name>Mg(2+)</name>
        <dbReference type="ChEBI" id="CHEBI:18420"/>
    </ligand>
</feature>
<keyword evidence="11" id="KW-1185">Reference proteome</keyword>
<dbReference type="InterPro" id="IPR029060">
    <property type="entry name" value="PIN-like_dom_sf"/>
</dbReference>
<dbReference type="Gene3D" id="3.40.50.1010">
    <property type="entry name" value="5'-nuclease"/>
    <property type="match status" value="1"/>
</dbReference>
<protein>
    <recommendedName>
        <fullName evidence="8">Ribonuclease VapC</fullName>
        <shortName evidence="8">RNase VapC</shortName>
        <ecNumber evidence="8">3.1.-.-</ecNumber>
    </recommendedName>
    <alternativeName>
        <fullName evidence="8">Toxin VapC</fullName>
    </alternativeName>
</protein>
<dbReference type="EMBL" id="QJTF01000010">
    <property type="protein sequence ID" value="PYE87820.1"/>
    <property type="molecule type" value="Genomic_DNA"/>
</dbReference>
<dbReference type="Pfam" id="PF01850">
    <property type="entry name" value="PIN"/>
    <property type="match status" value="1"/>
</dbReference>
<evidence type="ECO:0000256" key="4">
    <source>
        <dbReference type="ARBA" id="ARBA00022723"/>
    </source>
</evidence>
<evidence type="ECO:0000256" key="7">
    <source>
        <dbReference type="ARBA" id="ARBA00038093"/>
    </source>
</evidence>
<dbReference type="SUPFAM" id="SSF88723">
    <property type="entry name" value="PIN domain-like"/>
    <property type="match status" value="1"/>
</dbReference>
<dbReference type="InterPro" id="IPR002716">
    <property type="entry name" value="PIN_dom"/>
</dbReference>
<dbReference type="GO" id="GO:0000287">
    <property type="term" value="F:magnesium ion binding"/>
    <property type="evidence" value="ECO:0007669"/>
    <property type="project" value="UniProtKB-UniRule"/>
</dbReference>
<comment type="caution">
    <text evidence="10">The sequence shown here is derived from an EMBL/GenBank/DDBJ whole genome shotgun (WGS) entry which is preliminary data.</text>
</comment>
<evidence type="ECO:0000256" key="5">
    <source>
        <dbReference type="ARBA" id="ARBA00022801"/>
    </source>
</evidence>
<evidence type="ECO:0000256" key="6">
    <source>
        <dbReference type="ARBA" id="ARBA00022842"/>
    </source>
</evidence>
<dbReference type="OrthoDB" id="9804823at2"/>
<dbReference type="AlphaFoldDB" id="A0A318T4E7"/>
<evidence type="ECO:0000256" key="1">
    <source>
        <dbReference type="ARBA" id="ARBA00001946"/>
    </source>
</evidence>
<dbReference type="CDD" id="cd18746">
    <property type="entry name" value="PIN_VapC4-5_FitB-like"/>
    <property type="match status" value="1"/>
</dbReference>
<dbReference type="GO" id="GO:0090729">
    <property type="term" value="F:toxin activity"/>
    <property type="evidence" value="ECO:0007669"/>
    <property type="project" value="UniProtKB-KW"/>
</dbReference>
<dbReference type="InterPro" id="IPR050556">
    <property type="entry name" value="Type_II_TA_system_RNase"/>
</dbReference>
<evidence type="ECO:0000259" key="9">
    <source>
        <dbReference type="Pfam" id="PF01850"/>
    </source>
</evidence>
<sequence>MYLVDTNVISEARRGTPEAVNWLKAADPQTIHLSTLTLGEIMRGIALKQKSDPVAAGHLAEWLRRLRHRHAERILPVTDHISIEWGRIAAMRPRGDTDGLIAATAIVHDLVIVTRNVRDFADTGADIVNPWTQE</sequence>
<evidence type="ECO:0000256" key="8">
    <source>
        <dbReference type="HAMAP-Rule" id="MF_00265"/>
    </source>
</evidence>